<name>A0A2N3WPE4_9PSEU</name>
<dbReference type="EMBL" id="PJMY01000003">
    <property type="protein sequence ID" value="PKV95738.1"/>
    <property type="molecule type" value="Genomic_DNA"/>
</dbReference>
<sequence length="318" mass="34842">MDEHNIENHPDLMDPDWRRHAEKEAWTGLRRQRRRARRRRWLTISAAVVIVVAAAGFYLWKQGTRPEEIAGNTPSVPAATTTAPAPTDLPDSAPVDLTRPFEKTPAQNWPEGIAGLTIPAPAKVGSFSAKQVGDAQEQVKHAVEVAQFDKDVLEGHHPDGYIGLFAPDQRADLQAHVRHYAIYLAEGYHLLPVQPRMTGKMTVRPGETGELMVHVSYVVAYAFDPGSRVVEGPADLDPFVRVDTDYIVRSGSGWAPGDRGLWTGAGGSFFTSVACRTAESEDLAPAFSDPNYDAPSVSREPGEFDPDKPLPTKGNCKE</sequence>
<feature type="compositionally biased region" description="Basic and acidic residues" evidence="1">
    <location>
        <begin position="300"/>
        <end position="318"/>
    </location>
</feature>
<evidence type="ECO:0000256" key="1">
    <source>
        <dbReference type="SAM" id="MobiDB-lite"/>
    </source>
</evidence>
<keyword evidence="2" id="KW-0472">Membrane</keyword>
<dbReference type="Proteomes" id="UP000233750">
    <property type="component" value="Unassembled WGS sequence"/>
</dbReference>
<dbReference type="AlphaFoldDB" id="A0A2N3WPE4"/>
<keyword evidence="2" id="KW-0812">Transmembrane</keyword>
<evidence type="ECO:0000256" key="2">
    <source>
        <dbReference type="SAM" id="Phobius"/>
    </source>
</evidence>
<keyword evidence="4" id="KW-1185">Reference proteome</keyword>
<proteinExistence type="predicted"/>
<evidence type="ECO:0000313" key="3">
    <source>
        <dbReference type="EMBL" id="PKV95738.1"/>
    </source>
</evidence>
<dbReference type="OrthoDB" id="4549522at2"/>
<feature type="transmembrane region" description="Helical" evidence="2">
    <location>
        <begin position="41"/>
        <end position="60"/>
    </location>
</feature>
<evidence type="ECO:0000313" key="4">
    <source>
        <dbReference type="Proteomes" id="UP000233750"/>
    </source>
</evidence>
<organism evidence="3 4">
    <name type="scientific">Amycolatopsis echigonensis</name>
    <dbReference type="NCBI Taxonomy" id="2576905"/>
    <lineage>
        <taxon>Bacteria</taxon>
        <taxon>Bacillati</taxon>
        <taxon>Actinomycetota</taxon>
        <taxon>Actinomycetes</taxon>
        <taxon>Pseudonocardiales</taxon>
        <taxon>Pseudonocardiaceae</taxon>
        <taxon>Amycolatopsis</taxon>
    </lineage>
</organism>
<gene>
    <name evidence="3" type="ORF">ATK30_6666</name>
</gene>
<keyword evidence="2" id="KW-1133">Transmembrane helix</keyword>
<protein>
    <submittedName>
        <fullName evidence="3">Uncharacterized protein</fullName>
    </submittedName>
</protein>
<dbReference type="RefSeq" id="WP_101438692.1">
    <property type="nucleotide sequence ID" value="NZ_PJMY01000003.1"/>
</dbReference>
<comment type="caution">
    <text evidence="3">The sequence shown here is derived from an EMBL/GenBank/DDBJ whole genome shotgun (WGS) entry which is preliminary data.</text>
</comment>
<reference evidence="3 4" key="1">
    <citation type="submission" date="2017-12" db="EMBL/GenBank/DDBJ databases">
        <title>Sequencing the genomes of 1000 Actinobacteria strains.</title>
        <authorList>
            <person name="Klenk H.-P."/>
        </authorList>
    </citation>
    <scope>NUCLEOTIDE SEQUENCE [LARGE SCALE GENOMIC DNA]</scope>
    <source>
        <strain evidence="3 4">DSM 45165</strain>
    </source>
</reference>
<feature type="region of interest" description="Disordered" evidence="1">
    <location>
        <begin position="68"/>
        <end position="91"/>
    </location>
</feature>
<feature type="region of interest" description="Disordered" evidence="1">
    <location>
        <begin position="284"/>
        <end position="318"/>
    </location>
</feature>
<feature type="compositionally biased region" description="Low complexity" evidence="1">
    <location>
        <begin position="73"/>
        <end position="91"/>
    </location>
</feature>
<accession>A0A2N3WPE4</accession>